<name>A0A368HAU1_ANCCA</name>
<dbReference type="AlphaFoldDB" id="A0A368HAU1"/>
<feature type="compositionally biased region" description="Basic and acidic residues" evidence="1">
    <location>
        <begin position="167"/>
        <end position="187"/>
    </location>
</feature>
<proteinExistence type="predicted"/>
<evidence type="ECO:0000313" key="2">
    <source>
        <dbReference type="EMBL" id="RCN53722.1"/>
    </source>
</evidence>
<comment type="caution">
    <text evidence="2">The sequence shown here is derived from an EMBL/GenBank/DDBJ whole genome shotgun (WGS) entry which is preliminary data.</text>
</comment>
<dbReference type="EMBL" id="JOJR01000001">
    <property type="protein sequence ID" value="RCN53722.1"/>
    <property type="molecule type" value="Genomic_DNA"/>
</dbReference>
<evidence type="ECO:0000256" key="1">
    <source>
        <dbReference type="SAM" id="MobiDB-lite"/>
    </source>
</evidence>
<keyword evidence="3" id="KW-1185">Reference proteome</keyword>
<organism evidence="2 3">
    <name type="scientific">Ancylostoma caninum</name>
    <name type="common">Dog hookworm</name>
    <dbReference type="NCBI Taxonomy" id="29170"/>
    <lineage>
        <taxon>Eukaryota</taxon>
        <taxon>Metazoa</taxon>
        <taxon>Ecdysozoa</taxon>
        <taxon>Nematoda</taxon>
        <taxon>Chromadorea</taxon>
        <taxon>Rhabditida</taxon>
        <taxon>Rhabditina</taxon>
        <taxon>Rhabditomorpha</taxon>
        <taxon>Strongyloidea</taxon>
        <taxon>Ancylostomatidae</taxon>
        <taxon>Ancylostomatinae</taxon>
        <taxon>Ancylostoma</taxon>
    </lineage>
</organism>
<accession>A0A368HAU1</accession>
<evidence type="ECO:0000313" key="3">
    <source>
        <dbReference type="Proteomes" id="UP000252519"/>
    </source>
</evidence>
<dbReference type="Proteomes" id="UP000252519">
    <property type="component" value="Unassembled WGS sequence"/>
</dbReference>
<reference evidence="2 3" key="1">
    <citation type="submission" date="2014-10" db="EMBL/GenBank/DDBJ databases">
        <title>Draft genome of the hookworm Ancylostoma caninum.</title>
        <authorList>
            <person name="Mitreva M."/>
        </authorList>
    </citation>
    <scope>NUCLEOTIDE SEQUENCE [LARGE SCALE GENOMIC DNA]</scope>
    <source>
        <strain evidence="2 3">Baltimore</strain>
    </source>
</reference>
<protein>
    <submittedName>
        <fullName evidence="2">Uncharacterized protein</fullName>
    </submittedName>
</protein>
<sequence>MDFAANIRTKTGGGVSPDMEHAFTLQMEMNDEDLMIDDYFVDKVANVVPRNADAMEIAERPFTEGRMTGNGIEKEVQNVLDGDDCEDNELNIGDEHNIDDEILSNRSTEDLDKIMNNHSSHNYQTKCFDAWAWQAAVQTAALRETINMRSIIKVFTRFLETNVYLKKDNNNSKDDSSEPQPRPRESSDPNIEGSLMSYSLLS</sequence>
<gene>
    <name evidence="2" type="ORF">ANCCAN_00216</name>
</gene>
<feature type="region of interest" description="Disordered" evidence="1">
    <location>
        <begin position="167"/>
        <end position="202"/>
    </location>
</feature>